<evidence type="ECO:0000256" key="1">
    <source>
        <dbReference type="SAM" id="MobiDB-lite"/>
    </source>
</evidence>
<feature type="compositionally biased region" description="Basic residues" evidence="1">
    <location>
        <begin position="298"/>
        <end position="318"/>
    </location>
</feature>
<dbReference type="PANTHER" id="PTHR14690:SF11">
    <property type="entry name" value="IQ AND AAA DOMAIN-CONTAINING PROTEIN 1 ISOFORM X1"/>
    <property type="match status" value="1"/>
</dbReference>
<feature type="region of interest" description="Disordered" evidence="1">
    <location>
        <begin position="161"/>
        <end position="224"/>
    </location>
</feature>
<gene>
    <name evidence="3" type="ORF">PFLUV_G00269270</name>
</gene>
<dbReference type="PROSITE" id="PS50096">
    <property type="entry name" value="IQ"/>
    <property type="match status" value="1"/>
</dbReference>
<evidence type="ECO:0000313" key="3">
    <source>
        <dbReference type="EMBL" id="KAF1371533.1"/>
    </source>
</evidence>
<dbReference type="GO" id="GO:0005524">
    <property type="term" value="F:ATP binding"/>
    <property type="evidence" value="ECO:0007669"/>
    <property type="project" value="InterPro"/>
</dbReference>
<dbReference type="Proteomes" id="UP000465112">
    <property type="component" value="Chromosome 24"/>
</dbReference>
<keyword evidence="4" id="KW-1185">Reference proteome</keyword>
<organism evidence="3 4">
    <name type="scientific">Perca fluviatilis</name>
    <name type="common">European perch</name>
    <dbReference type="NCBI Taxonomy" id="8168"/>
    <lineage>
        <taxon>Eukaryota</taxon>
        <taxon>Metazoa</taxon>
        <taxon>Chordata</taxon>
        <taxon>Craniata</taxon>
        <taxon>Vertebrata</taxon>
        <taxon>Euteleostomi</taxon>
        <taxon>Actinopterygii</taxon>
        <taxon>Neopterygii</taxon>
        <taxon>Teleostei</taxon>
        <taxon>Neoteleostei</taxon>
        <taxon>Acanthomorphata</taxon>
        <taxon>Eupercaria</taxon>
        <taxon>Perciformes</taxon>
        <taxon>Percoidei</taxon>
        <taxon>Percidae</taxon>
        <taxon>Percinae</taxon>
        <taxon>Perca</taxon>
    </lineage>
</organism>
<evidence type="ECO:0000313" key="4">
    <source>
        <dbReference type="Proteomes" id="UP000465112"/>
    </source>
</evidence>
<dbReference type="SUPFAM" id="SSF52540">
    <property type="entry name" value="P-loop containing nucleoside triphosphate hydrolases"/>
    <property type="match status" value="1"/>
</dbReference>
<feature type="compositionally biased region" description="Polar residues" evidence="1">
    <location>
        <begin position="173"/>
        <end position="182"/>
    </location>
</feature>
<dbReference type="Pfam" id="PF00612">
    <property type="entry name" value="IQ"/>
    <property type="match status" value="1"/>
</dbReference>
<sequence length="539" mass="62310">MAPMGLEEAVLLLQVSERARQGRIRAQYVKELVQSERGVHRHTWKRPKLTPHQAAITLQKVWRGYHQRKQTDRLRIEEMMFLGMIPAEPPGPGSARLRAQRASTSLIQDQDQDQEEEEYRRARLRVKRSLLDVEGTQIRETLQEQIRQWFLECRGATGKFPDFPDGEAGGSASLFSQKTPEQVSAELAAREEERQKKKGEKKKEREKEKTRKIKKKKKKKAKIQEDWSRSRFLPDVVKGDHMFTDVWRCRDDRQQSIDLQLLREETRQEVEQEVRLQVDDLMRAELKNLKLVVDKTKEKKTKTGSRKKKKKTKKKKKRDLTADRSLQSLCEELILEGFLIQPMNIKLSDYIGSPAVWEKFPVMNTLLLAGPSGVGKKMLVHAVCSETGAHLFHLNPAHRSPDHLSPAHQSPAYLLHRIFKVAGELQPSVIWIEDAEKIFCKKTPKSDRKSDPRRFRKELLKCLKSLEPQVRVLVIGTTRRPFDADVKPFCNVYKKILLIPKPDYSSRLALWRALLRAEGAEPAASLDLSSLAKISEEPR</sequence>
<feature type="region of interest" description="Disordered" evidence="1">
    <location>
        <begin position="297"/>
        <end position="321"/>
    </location>
</feature>
<proteinExistence type="predicted"/>
<reference evidence="3 4" key="1">
    <citation type="submission" date="2019-06" db="EMBL/GenBank/DDBJ databases">
        <title>A chromosome-scale genome assembly of the European perch, Perca fluviatilis.</title>
        <authorList>
            <person name="Roques C."/>
            <person name="Zahm M."/>
            <person name="Cabau C."/>
            <person name="Klopp C."/>
            <person name="Bouchez O."/>
            <person name="Donnadieu C."/>
            <person name="Kuhl H."/>
            <person name="Gislard M."/>
            <person name="Guendouz S."/>
            <person name="Journot L."/>
            <person name="Haffray P."/>
            <person name="Bestin A."/>
            <person name="Morvezen R."/>
            <person name="Feron R."/>
            <person name="Wen M."/>
            <person name="Jouanno E."/>
            <person name="Herpin A."/>
            <person name="Schartl M."/>
            <person name="Postlethwait J."/>
            <person name="Schaerlinger B."/>
            <person name="Chardard D."/>
            <person name="Lecocq T."/>
            <person name="Poncet C."/>
            <person name="Jaffrelo L."/>
            <person name="Lampietro C."/>
            <person name="Guiguen Y."/>
        </authorList>
    </citation>
    <scope>NUCLEOTIDE SEQUENCE [LARGE SCALE GENOMIC DNA]</scope>
    <source>
        <tissue evidence="3">Blood</tissue>
    </source>
</reference>
<name>A0A6A5E6U8_PERFL</name>
<dbReference type="Gene3D" id="3.40.50.300">
    <property type="entry name" value="P-loop containing nucleotide triphosphate hydrolases"/>
    <property type="match status" value="1"/>
</dbReference>
<dbReference type="Pfam" id="PF00004">
    <property type="entry name" value="AAA"/>
    <property type="match status" value="1"/>
</dbReference>
<feature type="domain" description="ATPase AAA-type core" evidence="2">
    <location>
        <begin position="366"/>
        <end position="484"/>
    </location>
</feature>
<dbReference type="GO" id="GO:0016887">
    <property type="term" value="F:ATP hydrolysis activity"/>
    <property type="evidence" value="ECO:0007669"/>
    <property type="project" value="InterPro"/>
</dbReference>
<dbReference type="InterPro" id="IPR000048">
    <property type="entry name" value="IQ_motif_EF-hand-BS"/>
</dbReference>
<dbReference type="PANTHER" id="PTHR14690">
    <property type="entry name" value="IQ MOTIF CONTAINING WITH AAA DOMAIN 1"/>
    <property type="match status" value="1"/>
</dbReference>
<comment type="caution">
    <text evidence="3">The sequence shown here is derived from an EMBL/GenBank/DDBJ whole genome shotgun (WGS) entry which is preliminary data.</text>
</comment>
<dbReference type="InterPro" id="IPR052267">
    <property type="entry name" value="N-DRC_Component"/>
</dbReference>
<feature type="compositionally biased region" description="Basic residues" evidence="1">
    <location>
        <begin position="210"/>
        <end position="221"/>
    </location>
</feature>
<dbReference type="EMBL" id="VHII01000024">
    <property type="protein sequence ID" value="KAF1371533.1"/>
    <property type="molecule type" value="Genomic_DNA"/>
</dbReference>
<dbReference type="InterPro" id="IPR027417">
    <property type="entry name" value="P-loop_NTPase"/>
</dbReference>
<protein>
    <recommendedName>
        <fullName evidence="2">ATPase AAA-type core domain-containing protein</fullName>
    </recommendedName>
</protein>
<dbReference type="AlphaFoldDB" id="A0A6A5E6U8"/>
<feature type="compositionally biased region" description="Basic and acidic residues" evidence="1">
    <location>
        <begin position="188"/>
        <end position="209"/>
    </location>
</feature>
<dbReference type="InterPro" id="IPR003959">
    <property type="entry name" value="ATPase_AAA_core"/>
</dbReference>
<accession>A0A6A5E6U8</accession>
<evidence type="ECO:0000259" key="2">
    <source>
        <dbReference type="Pfam" id="PF00004"/>
    </source>
</evidence>